<dbReference type="AlphaFoldDB" id="A0AAV5TJ98"/>
<keyword evidence="1" id="KW-0812">Transmembrane</keyword>
<feature type="non-terminal residue" evidence="3">
    <location>
        <position position="1"/>
    </location>
</feature>
<feature type="domain" description="7TM GPCR serpentine receptor class x (Srx)" evidence="2">
    <location>
        <begin position="3"/>
        <end position="128"/>
    </location>
</feature>
<comment type="caution">
    <text evidence="3">The sequence shown here is derived from an EMBL/GenBank/DDBJ whole genome shotgun (WGS) entry which is preliminary data.</text>
</comment>
<keyword evidence="1" id="KW-0472">Membrane</keyword>
<evidence type="ECO:0000313" key="3">
    <source>
        <dbReference type="EMBL" id="GMS94394.1"/>
    </source>
</evidence>
<name>A0AAV5TJ98_9BILA</name>
<evidence type="ECO:0000256" key="1">
    <source>
        <dbReference type="SAM" id="Phobius"/>
    </source>
</evidence>
<reference evidence="3" key="1">
    <citation type="submission" date="2023-10" db="EMBL/GenBank/DDBJ databases">
        <title>Genome assembly of Pristionchus species.</title>
        <authorList>
            <person name="Yoshida K."/>
            <person name="Sommer R.J."/>
        </authorList>
    </citation>
    <scope>NUCLEOTIDE SEQUENCE</scope>
    <source>
        <strain evidence="3">RS0144</strain>
    </source>
</reference>
<protein>
    <recommendedName>
        <fullName evidence="2">7TM GPCR serpentine receptor class x (Srx) domain-containing protein</fullName>
    </recommendedName>
</protein>
<gene>
    <name evidence="3" type="ORF">PENTCL1PPCAC_16569</name>
</gene>
<dbReference type="EMBL" id="BTSX01000004">
    <property type="protein sequence ID" value="GMS94394.1"/>
    <property type="molecule type" value="Genomic_DNA"/>
</dbReference>
<feature type="transmembrane region" description="Helical" evidence="1">
    <location>
        <begin position="47"/>
        <end position="68"/>
    </location>
</feature>
<proteinExistence type="predicted"/>
<keyword evidence="1" id="KW-1133">Transmembrane helix</keyword>
<dbReference type="PANTHER" id="PTHR23017:SF3">
    <property type="entry name" value="G-PROTEIN COUPLED RECEPTORS FAMILY 1 PROFILE DOMAIN-CONTAINING PROTEIN"/>
    <property type="match status" value="1"/>
</dbReference>
<organism evidence="3 4">
    <name type="scientific">Pristionchus entomophagus</name>
    <dbReference type="NCBI Taxonomy" id="358040"/>
    <lineage>
        <taxon>Eukaryota</taxon>
        <taxon>Metazoa</taxon>
        <taxon>Ecdysozoa</taxon>
        <taxon>Nematoda</taxon>
        <taxon>Chromadorea</taxon>
        <taxon>Rhabditida</taxon>
        <taxon>Rhabditina</taxon>
        <taxon>Diplogasteromorpha</taxon>
        <taxon>Diplogasteroidea</taxon>
        <taxon>Neodiplogasteridae</taxon>
        <taxon>Pristionchus</taxon>
    </lineage>
</organism>
<evidence type="ECO:0000313" key="4">
    <source>
        <dbReference type="Proteomes" id="UP001432027"/>
    </source>
</evidence>
<dbReference type="Pfam" id="PF10328">
    <property type="entry name" value="7TM_GPCR_Srx"/>
    <property type="match status" value="1"/>
</dbReference>
<dbReference type="Proteomes" id="UP001432027">
    <property type="component" value="Unassembled WGS sequence"/>
</dbReference>
<accession>A0AAV5TJ98</accession>
<dbReference type="PANTHER" id="PTHR23017">
    <property type="entry name" value="SERPENTINE RECEPTOR, CLASS X"/>
    <property type="match status" value="1"/>
</dbReference>
<feature type="non-terminal residue" evidence="3">
    <location>
        <position position="128"/>
    </location>
</feature>
<sequence length="128" mass="14994">SAIVIAFIQVFPLFWDEGCYFVYFTDIAIWGFGDTSCSQLYFFYQDFLLSVCIFCFILFLDAIAVITLRQALDLSQFNQCLRQKRLLEIGFFVQSLCRMVPSLFVYFSFTFISRFATTDWELFGTTTL</sequence>
<dbReference type="InterPro" id="IPR019430">
    <property type="entry name" value="7TM_GPCR_serpentine_rcpt_Srx"/>
</dbReference>
<keyword evidence="4" id="KW-1185">Reference proteome</keyword>
<feature type="transmembrane region" description="Helical" evidence="1">
    <location>
        <begin position="89"/>
        <end position="112"/>
    </location>
</feature>
<evidence type="ECO:0000259" key="2">
    <source>
        <dbReference type="Pfam" id="PF10328"/>
    </source>
</evidence>